<feature type="domain" description="SnoaL-like" evidence="1">
    <location>
        <begin position="11"/>
        <end position="111"/>
    </location>
</feature>
<dbReference type="InterPro" id="IPR032710">
    <property type="entry name" value="NTF2-like_dom_sf"/>
</dbReference>
<organism evidence="2 3">
    <name type="scientific">Yinghuangia aomiensis</name>
    <dbReference type="NCBI Taxonomy" id="676205"/>
    <lineage>
        <taxon>Bacteria</taxon>
        <taxon>Bacillati</taxon>
        <taxon>Actinomycetota</taxon>
        <taxon>Actinomycetes</taxon>
        <taxon>Kitasatosporales</taxon>
        <taxon>Streptomycetaceae</taxon>
        <taxon>Yinghuangia</taxon>
    </lineage>
</organism>
<evidence type="ECO:0000259" key="1">
    <source>
        <dbReference type="Pfam" id="PF12680"/>
    </source>
</evidence>
<dbReference type="InterPro" id="IPR037401">
    <property type="entry name" value="SnoaL-like"/>
</dbReference>
<sequence>MSDRAKAVAAVENYLAKLGAGDLEGIMAAYAAEPTVHDPIGSEPKVGREAVEAFYASILPFTPKTTVLGPITVTGRYAGFQFRMDLTIGDNPVVVYATELFALDEDFLITEMTAVPDLEAAG</sequence>
<dbReference type="SUPFAM" id="SSF54427">
    <property type="entry name" value="NTF2-like"/>
    <property type="match status" value="1"/>
</dbReference>
<dbReference type="Gene3D" id="3.10.450.50">
    <property type="match status" value="1"/>
</dbReference>
<evidence type="ECO:0000313" key="2">
    <source>
        <dbReference type="EMBL" id="GAA4995437.1"/>
    </source>
</evidence>
<comment type="caution">
    <text evidence="2">The sequence shown here is derived from an EMBL/GenBank/DDBJ whole genome shotgun (WGS) entry which is preliminary data.</text>
</comment>
<reference evidence="3" key="1">
    <citation type="journal article" date="2019" name="Int. J. Syst. Evol. Microbiol.">
        <title>The Global Catalogue of Microorganisms (GCM) 10K type strain sequencing project: providing services to taxonomists for standard genome sequencing and annotation.</title>
        <authorList>
            <consortium name="The Broad Institute Genomics Platform"/>
            <consortium name="The Broad Institute Genome Sequencing Center for Infectious Disease"/>
            <person name="Wu L."/>
            <person name="Ma J."/>
        </authorList>
    </citation>
    <scope>NUCLEOTIDE SEQUENCE [LARGE SCALE GENOMIC DNA]</scope>
    <source>
        <strain evidence="3">JCM 17986</strain>
    </source>
</reference>
<accession>A0ABP9IEV3</accession>
<proteinExistence type="predicted"/>
<name>A0ABP9IEV3_9ACTN</name>
<protein>
    <recommendedName>
        <fullName evidence="1">SnoaL-like domain-containing protein</fullName>
    </recommendedName>
</protein>
<evidence type="ECO:0000313" key="3">
    <source>
        <dbReference type="Proteomes" id="UP001500466"/>
    </source>
</evidence>
<keyword evidence="3" id="KW-1185">Reference proteome</keyword>
<gene>
    <name evidence="2" type="ORF">GCM10023205_80710</name>
</gene>
<dbReference type="Proteomes" id="UP001500466">
    <property type="component" value="Unassembled WGS sequence"/>
</dbReference>
<dbReference type="EMBL" id="BAABHS010000056">
    <property type="protein sequence ID" value="GAA4995437.1"/>
    <property type="molecule type" value="Genomic_DNA"/>
</dbReference>
<dbReference type="RefSeq" id="WP_345680868.1">
    <property type="nucleotide sequence ID" value="NZ_BAABHS010000056.1"/>
</dbReference>
<dbReference type="Pfam" id="PF12680">
    <property type="entry name" value="SnoaL_2"/>
    <property type="match status" value="1"/>
</dbReference>